<evidence type="ECO:0000313" key="2">
    <source>
        <dbReference type="EMBL" id="KGJ71642.1"/>
    </source>
</evidence>
<dbReference type="EMBL" id="JACHBQ010000001">
    <property type="protein sequence ID" value="MBB5642537.1"/>
    <property type="molecule type" value="Genomic_DNA"/>
</dbReference>
<feature type="transmembrane region" description="Helical" evidence="1">
    <location>
        <begin position="152"/>
        <end position="173"/>
    </location>
</feature>
<evidence type="ECO:0000313" key="3">
    <source>
        <dbReference type="EMBL" id="MBB5642537.1"/>
    </source>
</evidence>
<proteinExistence type="predicted"/>
<dbReference type="Proteomes" id="UP000029864">
    <property type="component" value="Unassembled WGS sequence"/>
</dbReference>
<evidence type="ECO:0000256" key="1">
    <source>
        <dbReference type="SAM" id="Phobius"/>
    </source>
</evidence>
<keyword evidence="1" id="KW-1133">Transmembrane helix</keyword>
<accession>A0A099J2A5</accession>
<reference evidence="2 4" key="1">
    <citation type="submission" date="2014-08" db="EMBL/GenBank/DDBJ databases">
        <authorList>
            <person name="Sisinthy S."/>
        </authorList>
    </citation>
    <scope>NUCLEOTIDE SEQUENCE [LARGE SCALE GENOMIC DNA]</scope>
    <source>
        <strain evidence="2 4">RuG17</strain>
    </source>
</reference>
<comment type="caution">
    <text evidence="2">The sequence shown here is derived from an EMBL/GenBank/DDBJ whole genome shotgun (WGS) entry which is preliminary data.</text>
</comment>
<dbReference type="Proteomes" id="UP000561726">
    <property type="component" value="Unassembled WGS sequence"/>
</dbReference>
<dbReference type="eggNOG" id="ENOG503366B">
    <property type="taxonomic scope" value="Bacteria"/>
</dbReference>
<protein>
    <submittedName>
        <fullName evidence="2">Uncharacterized protein</fullName>
    </submittedName>
</protein>
<reference evidence="3 5" key="2">
    <citation type="submission" date="2020-08" db="EMBL/GenBank/DDBJ databases">
        <title>Sequencing the genomes of 1000 actinobacteria strains.</title>
        <authorList>
            <person name="Klenk H.-P."/>
        </authorList>
    </citation>
    <scope>NUCLEOTIDE SEQUENCE [LARGE SCALE GENOMIC DNA]</scope>
    <source>
        <strain evidence="3 5">DSM 21065</strain>
    </source>
</reference>
<evidence type="ECO:0000313" key="4">
    <source>
        <dbReference type="Proteomes" id="UP000029864"/>
    </source>
</evidence>
<keyword evidence="4" id="KW-1185">Reference proteome</keyword>
<sequence>MKWSVLLALCVGAVLVATVALGTTYLVAQRIEREGADDAAWRLASQVVGELKLGSTTTVDALPPVDLSTSLAPFVIVFDKTDAAVAGTGFLHGTLASVPSGVLDAARANGSHHVSWQPERGLRFATSGVAIGRWVIVAGQSLKPAEARTDSIGILVLAAWLSLMILVATGLILGRIFAPERATATKAAINR</sequence>
<name>A0A099J2A5_9MICO</name>
<dbReference type="OrthoDB" id="121450at2"/>
<keyword evidence="1" id="KW-0812">Transmembrane</keyword>
<evidence type="ECO:0000313" key="5">
    <source>
        <dbReference type="Proteomes" id="UP000561726"/>
    </source>
</evidence>
<gene>
    <name evidence="3" type="ORF">BJ997_003085</name>
    <name evidence="2" type="ORF">GY21_20770</name>
</gene>
<dbReference type="AlphaFoldDB" id="A0A099J2A5"/>
<dbReference type="EMBL" id="JPXF01000163">
    <property type="protein sequence ID" value="KGJ71642.1"/>
    <property type="molecule type" value="Genomic_DNA"/>
</dbReference>
<dbReference type="RefSeq" id="WP_035840786.1">
    <property type="nucleotide sequence ID" value="NZ_JACHBQ010000001.1"/>
</dbReference>
<keyword evidence="1" id="KW-0472">Membrane</keyword>
<organism evidence="2 4">
    <name type="scientific">Cryobacterium roopkundense</name>
    <dbReference type="NCBI Taxonomy" id="1001240"/>
    <lineage>
        <taxon>Bacteria</taxon>
        <taxon>Bacillati</taxon>
        <taxon>Actinomycetota</taxon>
        <taxon>Actinomycetes</taxon>
        <taxon>Micrococcales</taxon>
        <taxon>Microbacteriaceae</taxon>
        <taxon>Cryobacterium</taxon>
    </lineage>
</organism>